<accession>A0A7X0U6V8</accession>
<organism evidence="1 2">
    <name type="scientific">Nonomuraea rubra</name>
    <dbReference type="NCBI Taxonomy" id="46180"/>
    <lineage>
        <taxon>Bacteria</taxon>
        <taxon>Bacillati</taxon>
        <taxon>Actinomycetota</taxon>
        <taxon>Actinomycetes</taxon>
        <taxon>Streptosporangiales</taxon>
        <taxon>Streptosporangiaceae</taxon>
        <taxon>Nonomuraea</taxon>
    </lineage>
</organism>
<protein>
    <submittedName>
        <fullName evidence="1">Uncharacterized protein</fullName>
    </submittedName>
</protein>
<keyword evidence="2" id="KW-1185">Reference proteome</keyword>
<reference evidence="1 2" key="1">
    <citation type="submission" date="2020-08" db="EMBL/GenBank/DDBJ databases">
        <title>Sequencing the genomes of 1000 actinobacteria strains.</title>
        <authorList>
            <person name="Klenk H.-P."/>
        </authorList>
    </citation>
    <scope>NUCLEOTIDE SEQUENCE [LARGE SCALE GENOMIC DNA]</scope>
    <source>
        <strain evidence="1 2">DSM 43768</strain>
    </source>
</reference>
<gene>
    <name evidence="1" type="ORF">HD593_012183</name>
</gene>
<evidence type="ECO:0000313" key="1">
    <source>
        <dbReference type="EMBL" id="MBB6557293.1"/>
    </source>
</evidence>
<proteinExistence type="predicted"/>
<evidence type="ECO:0000313" key="2">
    <source>
        <dbReference type="Proteomes" id="UP000565579"/>
    </source>
</evidence>
<dbReference type="Proteomes" id="UP000565579">
    <property type="component" value="Unassembled WGS sequence"/>
</dbReference>
<comment type="caution">
    <text evidence="1">The sequence shown here is derived from an EMBL/GenBank/DDBJ whole genome shotgun (WGS) entry which is preliminary data.</text>
</comment>
<dbReference type="RefSeq" id="WP_185112876.1">
    <property type="nucleotide sequence ID" value="NZ_BAAAXY010000269.1"/>
</dbReference>
<dbReference type="AlphaFoldDB" id="A0A7X0U6V8"/>
<name>A0A7X0U6V8_9ACTN</name>
<sequence length="72" mass="7915">MTGWARFGDVIFPLSSVTSISVKPTTGGKYYVEVDRYVGNYLVTNQTPAIDTKAEATQTAERIAHGLYWEAA</sequence>
<dbReference type="EMBL" id="JACHMI010000002">
    <property type="protein sequence ID" value="MBB6557293.1"/>
    <property type="molecule type" value="Genomic_DNA"/>
</dbReference>